<dbReference type="RefSeq" id="WP_106590672.1">
    <property type="nucleotide sequence ID" value="NZ_PYGI01000003.1"/>
</dbReference>
<accession>A0A2P8F2B2</accession>
<name>A0A2P8F2B2_9GAMM</name>
<organism evidence="13 14">
    <name type="scientific">Marinobacterium halophilum</name>
    <dbReference type="NCBI Taxonomy" id="267374"/>
    <lineage>
        <taxon>Bacteria</taxon>
        <taxon>Pseudomonadati</taxon>
        <taxon>Pseudomonadota</taxon>
        <taxon>Gammaproteobacteria</taxon>
        <taxon>Oceanospirillales</taxon>
        <taxon>Oceanospirillaceae</taxon>
        <taxon>Marinobacterium</taxon>
    </lineage>
</organism>
<protein>
    <recommendedName>
        <fullName evidence="2">Type II secretion system protein H</fullName>
    </recommendedName>
    <alternativeName>
        <fullName evidence="10">General secretion pathway protein H</fullName>
    </alternativeName>
</protein>
<evidence type="ECO:0000256" key="5">
    <source>
        <dbReference type="ARBA" id="ARBA00022519"/>
    </source>
</evidence>
<reference evidence="13 14" key="1">
    <citation type="submission" date="2018-03" db="EMBL/GenBank/DDBJ databases">
        <title>Genomic Encyclopedia of Archaeal and Bacterial Type Strains, Phase II (KMG-II): from individual species to whole genera.</title>
        <authorList>
            <person name="Goeker M."/>
        </authorList>
    </citation>
    <scope>NUCLEOTIDE SEQUENCE [LARGE SCALE GENOMIC DNA]</scope>
    <source>
        <strain evidence="13 14">DSM 17586</strain>
    </source>
</reference>
<dbReference type="OrthoDB" id="6183358at2"/>
<feature type="transmembrane region" description="Helical" evidence="11">
    <location>
        <begin position="12"/>
        <end position="36"/>
    </location>
</feature>
<comment type="caution">
    <text evidence="13">The sequence shown here is derived from an EMBL/GenBank/DDBJ whole genome shotgun (WGS) entry which is preliminary data.</text>
</comment>
<keyword evidence="8 11" id="KW-0472">Membrane</keyword>
<evidence type="ECO:0000313" key="14">
    <source>
        <dbReference type="Proteomes" id="UP000242133"/>
    </source>
</evidence>
<evidence type="ECO:0000256" key="9">
    <source>
        <dbReference type="ARBA" id="ARBA00025772"/>
    </source>
</evidence>
<keyword evidence="3" id="KW-1003">Cell membrane</keyword>
<keyword evidence="14" id="KW-1185">Reference proteome</keyword>
<gene>
    <name evidence="13" type="ORF">CLV44_103132</name>
</gene>
<dbReference type="InterPro" id="IPR012902">
    <property type="entry name" value="N_methyl_site"/>
</dbReference>
<evidence type="ECO:0000256" key="3">
    <source>
        <dbReference type="ARBA" id="ARBA00022475"/>
    </source>
</evidence>
<comment type="similarity">
    <text evidence="9">Belongs to the GSP H family.</text>
</comment>
<dbReference type="Gene3D" id="3.30.700.10">
    <property type="entry name" value="Glycoprotein, Type 4 Pilin"/>
    <property type="match status" value="1"/>
</dbReference>
<dbReference type="Pfam" id="PF12019">
    <property type="entry name" value="GspH"/>
    <property type="match status" value="1"/>
</dbReference>
<dbReference type="GO" id="GO:0015628">
    <property type="term" value="P:protein secretion by the type II secretion system"/>
    <property type="evidence" value="ECO:0007669"/>
    <property type="project" value="InterPro"/>
</dbReference>
<evidence type="ECO:0000256" key="8">
    <source>
        <dbReference type="ARBA" id="ARBA00023136"/>
    </source>
</evidence>
<evidence type="ECO:0000256" key="1">
    <source>
        <dbReference type="ARBA" id="ARBA00004377"/>
    </source>
</evidence>
<dbReference type="PROSITE" id="PS00409">
    <property type="entry name" value="PROKAR_NTER_METHYL"/>
    <property type="match status" value="1"/>
</dbReference>
<evidence type="ECO:0000256" key="2">
    <source>
        <dbReference type="ARBA" id="ARBA00021549"/>
    </source>
</evidence>
<keyword evidence="4" id="KW-0488">Methylation</keyword>
<keyword evidence="5" id="KW-0997">Cell inner membrane</keyword>
<dbReference type="NCBIfam" id="TIGR02532">
    <property type="entry name" value="IV_pilin_GFxxxE"/>
    <property type="match status" value="1"/>
</dbReference>
<proteinExistence type="inferred from homology"/>
<keyword evidence="7 11" id="KW-1133">Transmembrane helix</keyword>
<dbReference type="Proteomes" id="UP000242133">
    <property type="component" value="Unassembled WGS sequence"/>
</dbReference>
<evidence type="ECO:0000256" key="11">
    <source>
        <dbReference type="SAM" id="Phobius"/>
    </source>
</evidence>
<dbReference type="GO" id="GO:0015627">
    <property type="term" value="C:type II protein secretion system complex"/>
    <property type="evidence" value="ECO:0007669"/>
    <property type="project" value="InterPro"/>
</dbReference>
<dbReference type="AlphaFoldDB" id="A0A2P8F2B2"/>
<evidence type="ECO:0000259" key="12">
    <source>
        <dbReference type="Pfam" id="PF12019"/>
    </source>
</evidence>
<dbReference type="InterPro" id="IPR045584">
    <property type="entry name" value="Pilin-like"/>
</dbReference>
<evidence type="ECO:0000313" key="13">
    <source>
        <dbReference type="EMBL" id="PSL15851.1"/>
    </source>
</evidence>
<comment type="subcellular location">
    <subcellularLocation>
        <location evidence="1">Cell inner membrane</location>
        <topology evidence="1">Single-pass membrane protein</topology>
    </subcellularLocation>
</comment>
<keyword evidence="6 11" id="KW-0812">Transmembrane</keyword>
<evidence type="ECO:0000256" key="7">
    <source>
        <dbReference type="ARBA" id="ARBA00022989"/>
    </source>
</evidence>
<dbReference type="SUPFAM" id="SSF54523">
    <property type="entry name" value="Pili subunits"/>
    <property type="match status" value="1"/>
</dbReference>
<dbReference type="Pfam" id="PF07963">
    <property type="entry name" value="N_methyl"/>
    <property type="match status" value="1"/>
</dbReference>
<dbReference type="GO" id="GO:0005886">
    <property type="term" value="C:plasma membrane"/>
    <property type="evidence" value="ECO:0007669"/>
    <property type="project" value="UniProtKB-SubCell"/>
</dbReference>
<evidence type="ECO:0000256" key="10">
    <source>
        <dbReference type="ARBA" id="ARBA00030775"/>
    </source>
</evidence>
<evidence type="ECO:0000256" key="6">
    <source>
        <dbReference type="ARBA" id="ARBA00022692"/>
    </source>
</evidence>
<evidence type="ECO:0000256" key="4">
    <source>
        <dbReference type="ARBA" id="ARBA00022481"/>
    </source>
</evidence>
<dbReference type="EMBL" id="PYGI01000003">
    <property type="protein sequence ID" value="PSL15851.1"/>
    <property type="molecule type" value="Genomic_DNA"/>
</dbReference>
<dbReference type="InterPro" id="IPR022346">
    <property type="entry name" value="T2SS_GspH"/>
</dbReference>
<feature type="domain" description="General secretion pathway GspH" evidence="12">
    <location>
        <begin position="51"/>
        <end position="141"/>
    </location>
</feature>
<sequence>MRRKRPHVHREAVSGFTLLEVMVTVTILSIILFIGIPGFSSMFESARERAAASSFVTAVSLARSEALTRNTFTHVCVMDACGAGSREIRVQAENDDSTLELLRVWDVERNVAYEQAGNPGVTIRFAALGLAVDNSGQQLMAPQSVDVMDTSKGTAKVLASYCIAVTGSLTKGGCQ</sequence>